<organism evidence="17 18">
    <name type="scientific">Caldicellulosiruptor morganii</name>
    <dbReference type="NCBI Taxonomy" id="1387555"/>
    <lineage>
        <taxon>Bacteria</taxon>
        <taxon>Bacillati</taxon>
        <taxon>Bacillota</taxon>
        <taxon>Bacillota incertae sedis</taxon>
        <taxon>Caldicellulosiruptorales</taxon>
        <taxon>Caldicellulosiruptoraceae</taxon>
        <taxon>Caldicellulosiruptor</taxon>
    </lineage>
</organism>
<evidence type="ECO:0000256" key="5">
    <source>
        <dbReference type="ARBA" id="ARBA00022679"/>
    </source>
</evidence>
<dbReference type="Pfam" id="PF00512">
    <property type="entry name" value="HisKA"/>
    <property type="match status" value="1"/>
</dbReference>
<keyword evidence="5" id="KW-0808">Transferase</keyword>
<dbReference type="Gene3D" id="3.30.565.10">
    <property type="entry name" value="Histidine kinase-like ATPase, C-terminal domain"/>
    <property type="match status" value="1"/>
</dbReference>
<proteinExistence type="predicted"/>
<evidence type="ECO:0000256" key="2">
    <source>
        <dbReference type="ARBA" id="ARBA00004141"/>
    </source>
</evidence>
<dbReference type="CDD" id="cd00082">
    <property type="entry name" value="HisKA"/>
    <property type="match status" value="1"/>
</dbReference>
<reference evidence="17" key="1">
    <citation type="submission" date="2022-12" db="EMBL/GenBank/DDBJ databases">
        <authorList>
            <person name="Bing R.G."/>
            <person name="Willard D.J."/>
            <person name="Manesh M.J.H."/>
            <person name="Laemthong T."/>
            <person name="Crosby J.R."/>
            <person name="Kelly R.M."/>
        </authorList>
    </citation>
    <scope>NUCLEOTIDE SEQUENCE</scope>
    <source>
        <strain evidence="17">DSM 8990</strain>
    </source>
</reference>
<keyword evidence="7" id="KW-0547">Nucleotide-binding</keyword>
<evidence type="ECO:0000259" key="14">
    <source>
        <dbReference type="PROSITE" id="PS50109"/>
    </source>
</evidence>
<evidence type="ECO:0000313" key="18">
    <source>
        <dbReference type="Proteomes" id="UP001164909"/>
    </source>
</evidence>
<evidence type="ECO:0000256" key="8">
    <source>
        <dbReference type="ARBA" id="ARBA00022777"/>
    </source>
</evidence>
<dbReference type="InterPro" id="IPR004358">
    <property type="entry name" value="Sig_transdc_His_kin-like_C"/>
</dbReference>
<dbReference type="Pfam" id="PF00989">
    <property type="entry name" value="PAS"/>
    <property type="match status" value="1"/>
</dbReference>
<keyword evidence="11" id="KW-0902">Two-component regulatory system</keyword>
<feature type="transmembrane region" description="Helical" evidence="13">
    <location>
        <begin position="166"/>
        <end position="186"/>
    </location>
</feature>
<dbReference type="InterPro" id="IPR036890">
    <property type="entry name" value="HATPase_C_sf"/>
</dbReference>
<dbReference type="Gene3D" id="6.10.340.10">
    <property type="match status" value="1"/>
</dbReference>
<evidence type="ECO:0000313" key="17">
    <source>
        <dbReference type="EMBL" id="WAM33822.1"/>
    </source>
</evidence>
<evidence type="ECO:0000256" key="13">
    <source>
        <dbReference type="SAM" id="Phobius"/>
    </source>
</evidence>
<keyword evidence="9" id="KW-0067">ATP-binding</keyword>
<dbReference type="InterPro" id="IPR013767">
    <property type="entry name" value="PAS_fold"/>
</dbReference>
<gene>
    <name evidence="17" type="ORF">OTK00_002367</name>
</gene>
<dbReference type="InterPro" id="IPR000014">
    <property type="entry name" value="PAS"/>
</dbReference>
<keyword evidence="6 13" id="KW-0812">Transmembrane</keyword>
<dbReference type="PANTHER" id="PTHR42878:SF7">
    <property type="entry name" value="SENSOR HISTIDINE KINASE GLRK"/>
    <property type="match status" value="1"/>
</dbReference>
<dbReference type="CDD" id="cd06225">
    <property type="entry name" value="HAMP"/>
    <property type="match status" value="1"/>
</dbReference>
<dbReference type="SUPFAM" id="SSF158472">
    <property type="entry name" value="HAMP domain-like"/>
    <property type="match status" value="1"/>
</dbReference>
<dbReference type="Proteomes" id="UP001164909">
    <property type="component" value="Chromosome"/>
</dbReference>
<keyword evidence="10 13" id="KW-1133">Transmembrane helix</keyword>
<feature type="domain" description="Histidine kinase" evidence="14">
    <location>
        <begin position="350"/>
        <end position="565"/>
    </location>
</feature>
<dbReference type="InterPro" id="IPR005467">
    <property type="entry name" value="His_kinase_dom"/>
</dbReference>
<dbReference type="SUPFAM" id="SSF55785">
    <property type="entry name" value="PYP-like sensor domain (PAS domain)"/>
    <property type="match status" value="1"/>
</dbReference>
<feature type="transmembrane region" description="Helical" evidence="13">
    <location>
        <begin position="9"/>
        <end position="29"/>
    </location>
</feature>
<dbReference type="CDD" id="cd00075">
    <property type="entry name" value="HATPase"/>
    <property type="match status" value="1"/>
</dbReference>
<evidence type="ECO:0000256" key="7">
    <source>
        <dbReference type="ARBA" id="ARBA00022741"/>
    </source>
</evidence>
<dbReference type="Pfam" id="PF00672">
    <property type="entry name" value="HAMP"/>
    <property type="match status" value="1"/>
</dbReference>
<dbReference type="SMART" id="SM00304">
    <property type="entry name" value="HAMP"/>
    <property type="match status" value="1"/>
</dbReference>
<dbReference type="PRINTS" id="PR00344">
    <property type="entry name" value="BCTRLSENSOR"/>
</dbReference>
<dbReference type="InterPro" id="IPR003594">
    <property type="entry name" value="HATPase_dom"/>
</dbReference>
<evidence type="ECO:0000256" key="11">
    <source>
        <dbReference type="ARBA" id="ARBA00023012"/>
    </source>
</evidence>
<dbReference type="InterPro" id="IPR003660">
    <property type="entry name" value="HAMP_dom"/>
</dbReference>
<dbReference type="Gene3D" id="3.30.450.20">
    <property type="entry name" value="PAS domain"/>
    <property type="match status" value="1"/>
</dbReference>
<evidence type="ECO:0000256" key="1">
    <source>
        <dbReference type="ARBA" id="ARBA00000085"/>
    </source>
</evidence>
<dbReference type="SMART" id="SM00387">
    <property type="entry name" value="HATPase_c"/>
    <property type="match status" value="1"/>
</dbReference>
<dbReference type="PANTHER" id="PTHR42878">
    <property type="entry name" value="TWO-COMPONENT HISTIDINE KINASE"/>
    <property type="match status" value="1"/>
</dbReference>
<evidence type="ECO:0000256" key="4">
    <source>
        <dbReference type="ARBA" id="ARBA00022553"/>
    </source>
</evidence>
<dbReference type="SMART" id="SM00091">
    <property type="entry name" value="PAS"/>
    <property type="match status" value="1"/>
</dbReference>
<accession>A0ABY7BLU8</accession>
<name>A0ABY7BLU8_9FIRM</name>
<dbReference type="SUPFAM" id="SSF55874">
    <property type="entry name" value="ATPase domain of HSP90 chaperone/DNA topoisomerase II/histidine kinase"/>
    <property type="match status" value="1"/>
</dbReference>
<dbReference type="EMBL" id="CP113865">
    <property type="protein sequence ID" value="WAM33822.1"/>
    <property type="molecule type" value="Genomic_DNA"/>
</dbReference>
<evidence type="ECO:0000256" key="6">
    <source>
        <dbReference type="ARBA" id="ARBA00022692"/>
    </source>
</evidence>
<dbReference type="PROSITE" id="PS50885">
    <property type="entry name" value="HAMP"/>
    <property type="match status" value="1"/>
</dbReference>
<keyword evidence="18" id="KW-1185">Reference proteome</keyword>
<dbReference type="PROSITE" id="PS50112">
    <property type="entry name" value="PAS"/>
    <property type="match status" value="1"/>
</dbReference>
<keyword evidence="12 13" id="KW-0472">Membrane</keyword>
<dbReference type="PROSITE" id="PS50109">
    <property type="entry name" value="HIS_KIN"/>
    <property type="match status" value="1"/>
</dbReference>
<dbReference type="InterPro" id="IPR050351">
    <property type="entry name" value="BphY/WalK/GraS-like"/>
</dbReference>
<dbReference type="SUPFAM" id="SSF47384">
    <property type="entry name" value="Homodimeric domain of signal transducing histidine kinase"/>
    <property type="match status" value="1"/>
</dbReference>
<sequence>MTKSIESRLIIVFGLLILMVMFVSSFFIIDRVKNYFYQDVQKKIDFMVSSSLLQLLQDRNLKKEDLQDIIDQTMKESQYGFMINKLIVTDSQGRVIASFPRLNSSFFPSDEILNSLSGYRVVKQDGEKQVLIFSYPIRDGKAVSRALYLEVSTQNVLGTVKDIKDILLMAYLISIAFSLLIGLLFAKTLSNPLRRLTEKALKMAEGDLDVAIDIASKDEIGKLADAFARMAKNIKMYISELEFEKQKLERILQNMSDGVVAINSKKEIIHINESARKFLNGDIQDFVERMLKENREDENGVSIYEKEDYTLEVSKAIFIDSYSAQGYIFIIHDITQQARLDSMRKQFVANVSHELRTPITTIKTYSETLLDVHDEETKRQFLSVIIKECDRMTRLVSDLLYLSRLDSGENILNTEEVSLSELVRFVCEKLKIHAERKNQTLSCSILQDVVAMVDRDKMEQVLINLIGNAITYVQEGGRIEVILQKEEDSTKIIVKDNGPGIPQEDLPRIFERFYRVDKARSRELGGSGLGLSIADEIVRAHGGRILVESKVGSGTTFTVVLPVQKDRKLL</sequence>
<protein>
    <recommendedName>
        <fullName evidence="3">histidine kinase</fullName>
        <ecNumber evidence="3">2.7.13.3</ecNumber>
    </recommendedName>
</protein>
<evidence type="ECO:0000259" key="15">
    <source>
        <dbReference type="PROSITE" id="PS50112"/>
    </source>
</evidence>
<feature type="domain" description="PAS" evidence="15">
    <location>
        <begin position="244"/>
        <end position="314"/>
    </location>
</feature>
<evidence type="ECO:0000256" key="10">
    <source>
        <dbReference type="ARBA" id="ARBA00022989"/>
    </source>
</evidence>
<keyword evidence="8 17" id="KW-0418">Kinase</keyword>
<evidence type="ECO:0000259" key="16">
    <source>
        <dbReference type="PROSITE" id="PS50885"/>
    </source>
</evidence>
<dbReference type="SMART" id="SM00388">
    <property type="entry name" value="HisKA"/>
    <property type="match status" value="1"/>
</dbReference>
<comment type="catalytic activity">
    <reaction evidence="1">
        <text>ATP + protein L-histidine = ADP + protein N-phospho-L-histidine.</text>
        <dbReference type="EC" id="2.7.13.3"/>
    </reaction>
</comment>
<comment type="subcellular location">
    <subcellularLocation>
        <location evidence="2">Membrane</location>
        <topology evidence="2">Multi-pass membrane protein</topology>
    </subcellularLocation>
</comment>
<dbReference type="InterPro" id="IPR036097">
    <property type="entry name" value="HisK_dim/P_sf"/>
</dbReference>
<feature type="domain" description="HAMP" evidence="16">
    <location>
        <begin position="187"/>
        <end position="239"/>
    </location>
</feature>
<dbReference type="Pfam" id="PF02518">
    <property type="entry name" value="HATPase_c"/>
    <property type="match status" value="1"/>
</dbReference>
<dbReference type="Gene3D" id="1.10.287.130">
    <property type="match status" value="1"/>
</dbReference>
<dbReference type="EC" id="2.7.13.3" evidence="3"/>
<dbReference type="InterPro" id="IPR035965">
    <property type="entry name" value="PAS-like_dom_sf"/>
</dbReference>
<keyword evidence="4" id="KW-0597">Phosphoprotein</keyword>
<dbReference type="RefSeq" id="WP_045168658.1">
    <property type="nucleotide sequence ID" value="NZ_CP113865.1"/>
</dbReference>
<evidence type="ECO:0000256" key="9">
    <source>
        <dbReference type="ARBA" id="ARBA00022840"/>
    </source>
</evidence>
<dbReference type="GO" id="GO:0016301">
    <property type="term" value="F:kinase activity"/>
    <property type="evidence" value="ECO:0007669"/>
    <property type="project" value="UniProtKB-KW"/>
</dbReference>
<dbReference type="InterPro" id="IPR003661">
    <property type="entry name" value="HisK_dim/P_dom"/>
</dbReference>
<evidence type="ECO:0000256" key="3">
    <source>
        <dbReference type="ARBA" id="ARBA00012438"/>
    </source>
</evidence>
<evidence type="ECO:0000256" key="12">
    <source>
        <dbReference type="ARBA" id="ARBA00023136"/>
    </source>
</evidence>